<accession>A0ABW2L9Q2</accession>
<keyword evidence="2" id="KW-1185">Reference proteome</keyword>
<dbReference type="Proteomes" id="UP001596472">
    <property type="component" value="Unassembled WGS sequence"/>
</dbReference>
<dbReference type="EMBL" id="JBHTBS010000006">
    <property type="protein sequence ID" value="MFC7337999.1"/>
    <property type="molecule type" value="Genomic_DNA"/>
</dbReference>
<organism evidence="1 2">
    <name type="scientific">Haloferula chungangensis</name>
    <dbReference type="NCBI Taxonomy" id="1048331"/>
    <lineage>
        <taxon>Bacteria</taxon>
        <taxon>Pseudomonadati</taxon>
        <taxon>Verrucomicrobiota</taxon>
        <taxon>Verrucomicrobiia</taxon>
        <taxon>Verrucomicrobiales</taxon>
        <taxon>Verrucomicrobiaceae</taxon>
        <taxon>Haloferula</taxon>
    </lineage>
</organism>
<name>A0ABW2L9Q2_9BACT</name>
<gene>
    <name evidence="1" type="ORF">ACFQY0_12475</name>
</gene>
<proteinExistence type="predicted"/>
<evidence type="ECO:0000313" key="2">
    <source>
        <dbReference type="Proteomes" id="UP001596472"/>
    </source>
</evidence>
<sequence length="87" mass="10013">MIKTQVQIPDELYRKAKQIAKEREWSLAEVMRRGLEYMTQACPPGANAAIRLPRLKAEDFVEGFDGLDFRDLSADEESTRGINHDQF</sequence>
<evidence type="ECO:0000313" key="1">
    <source>
        <dbReference type="EMBL" id="MFC7337999.1"/>
    </source>
</evidence>
<comment type="caution">
    <text evidence="1">The sequence shown here is derived from an EMBL/GenBank/DDBJ whole genome shotgun (WGS) entry which is preliminary data.</text>
</comment>
<protein>
    <recommendedName>
        <fullName evidence="3">Antitoxin</fullName>
    </recommendedName>
</protein>
<dbReference type="RefSeq" id="WP_379712843.1">
    <property type="nucleotide sequence ID" value="NZ_JBHTBS010000006.1"/>
</dbReference>
<reference evidence="2" key="1">
    <citation type="journal article" date="2019" name="Int. J. Syst. Evol. Microbiol.">
        <title>The Global Catalogue of Microorganisms (GCM) 10K type strain sequencing project: providing services to taxonomists for standard genome sequencing and annotation.</title>
        <authorList>
            <consortium name="The Broad Institute Genomics Platform"/>
            <consortium name="The Broad Institute Genome Sequencing Center for Infectious Disease"/>
            <person name="Wu L."/>
            <person name="Ma J."/>
        </authorList>
    </citation>
    <scope>NUCLEOTIDE SEQUENCE [LARGE SCALE GENOMIC DNA]</scope>
    <source>
        <strain evidence="2">CGMCC 4.1467</strain>
    </source>
</reference>
<evidence type="ECO:0008006" key="3">
    <source>
        <dbReference type="Google" id="ProtNLM"/>
    </source>
</evidence>